<keyword evidence="2" id="KW-0472">Membrane</keyword>
<evidence type="ECO:0000313" key="4">
    <source>
        <dbReference type="EMBL" id="NKX51317.1"/>
    </source>
</evidence>
<feature type="transmembrane region" description="Helical" evidence="2">
    <location>
        <begin position="40"/>
        <end position="61"/>
    </location>
</feature>
<evidence type="ECO:0000259" key="3">
    <source>
        <dbReference type="SMART" id="SM00235"/>
    </source>
</evidence>
<keyword evidence="2" id="KW-1133">Transmembrane helix</keyword>
<dbReference type="Proteomes" id="UP000523795">
    <property type="component" value="Unassembled WGS sequence"/>
</dbReference>
<dbReference type="SMART" id="SM00235">
    <property type="entry name" value="ZnMc"/>
    <property type="match status" value="1"/>
</dbReference>
<evidence type="ECO:0000256" key="1">
    <source>
        <dbReference type="SAM" id="MobiDB-lite"/>
    </source>
</evidence>
<gene>
    <name evidence="4" type="ORF">HER39_12215</name>
</gene>
<reference evidence="4 5" key="1">
    <citation type="submission" date="2020-04" db="EMBL/GenBank/DDBJ databases">
        <authorList>
            <person name="Liu S."/>
        </authorList>
    </citation>
    <scope>NUCLEOTIDE SEQUENCE [LARGE SCALE GENOMIC DNA]</scope>
    <source>
        <strain evidence="4 5">CGMCC 1.15091</strain>
    </source>
</reference>
<sequence>MTSHRGTGARARPERGWGGSGGSAASRQLRPALEPRAGSYFTPGLVAVAAVLALIVGGDLWNRFVPGDLLTPPARPDHPMPGYEEAGRPLDTPPPLKAASGSYTFSYAVPGRQRFIAFSPCRPVHYVVNVRHQPDGAGELIADAVARVSEVTGLKFVADGPTAERASADREPFQPERYGDRWAPVLIDWWTTAEEPVFGLEAAPGGTTRLGDARALPVSAGGSPDVLVTGQVRPNATALAARLREPGGAAAVRATIQHELAHVVGLGHTSDQSQLMAQTSSGRTDFGAGDLVGLAALGTGPCAPGI</sequence>
<keyword evidence="2" id="KW-0812">Transmembrane</keyword>
<keyword evidence="5" id="KW-1185">Reference proteome</keyword>
<dbReference type="InterPro" id="IPR024079">
    <property type="entry name" value="MetalloPept_cat_dom_sf"/>
</dbReference>
<organism evidence="4 5">
    <name type="scientific">Arthrobacter deserti</name>
    <dbReference type="NCBI Taxonomy" id="1742687"/>
    <lineage>
        <taxon>Bacteria</taxon>
        <taxon>Bacillati</taxon>
        <taxon>Actinomycetota</taxon>
        <taxon>Actinomycetes</taxon>
        <taxon>Micrococcales</taxon>
        <taxon>Micrococcaceae</taxon>
        <taxon>Arthrobacter</taxon>
    </lineage>
</organism>
<feature type="region of interest" description="Disordered" evidence="1">
    <location>
        <begin position="72"/>
        <end position="94"/>
    </location>
</feature>
<accession>A0ABX1JU54</accession>
<name>A0ABX1JU54_9MICC</name>
<evidence type="ECO:0000313" key="5">
    <source>
        <dbReference type="Proteomes" id="UP000523795"/>
    </source>
</evidence>
<feature type="domain" description="Peptidase metallopeptidase" evidence="3">
    <location>
        <begin position="111"/>
        <end position="300"/>
    </location>
</feature>
<proteinExistence type="predicted"/>
<dbReference type="SUPFAM" id="SSF55486">
    <property type="entry name" value="Metalloproteases ('zincins'), catalytic domain"/>
    <property type="match status" value="1"/>
</dbReference>
<dbReference type="Gene3D" id="3.40.390.10">
    <property type="entry name" value="Collagenase (Catalytic Domain)"/>
    <property type="match status" value="1"/>
</dbReference>
<dbReference type="InterPro" id="IPR006026">
    <property type="entry name" value="Peptidase_Metallo"/>
</dbReference>
<feature type="region of interest" description="Disordered" evidence="1">
    <location>
        <begin position="1"/>
        <end position="27"/>
    </location>
</feature>
<comment type="caution">
    <text evidence="4">The sequence shown here is derived from an EMBL/GenBank/DDBJ whole genome shotgun (WGS) entry which is preliminary data.</text>
</comment>
<dbReference type="EMBL" id="JAAZSR010000207">
    <property type="protein sequence ID" value="NKX51317.1"/>
    <property type="molecule type" value="Genomic_DNA"/>
</dbReference>
<protein>
    <submittedName>
        <fullName evidence="4">Peptidase</fullName>
    </submittedName>
</protein>
<evidence type="ECO:0000256" key="2">
    <source>
        <dbReference type="SAM" id="Phobius"/>
    </source>
</evidence>